<reference evidence="2 3" key="1">
    <citation type="submission" date="2019-10" db="EMBL/GenBank/DDBJ databases">
        <title>Rudanella paleaurantiibacter sp. nov., isolated from sludge.</title>
        <authorList>
            <person name="Xu S.Q."/>
        </authorList>
    </citation>
    <scope>NUCLEOTIDE SEQUENCE [LARGE SCALE GENOMIC DNA]</scope>
    <source>
        <strain evidence="2 3">HX-22-17</strain>
    </source>
</reference>
<name>A0A7J5TXJ9_9BACT</name>
<feature type="compositionally biased region" description="Gly residues" evidence="1">
    <location>
        <begin position="236"/>
        <end position="245"/>
    </location>
</feature>
<dbReference type="Proteomes" id="UP000488299">
    <property type="component" value="Unassembled WGS sequence"/>
</dbReference>
<feature type="compositionally biased region" description="Polar residues" evidence="1">
    <location>
        <begin position="148"/>
        <end position="159"/>
    </location>
</feature>
<comment type="caution">
    <text evidence="2">The sequence shown here is derived from an EMBL/GenBank/DDBJ whole genome shotgun (WGS) entry which is preliminary data.</text>
</comment>
<evidence type="ECO:0000313" key="2">
    <source>
        <dbReference type="EMBL" id="KAB7729307.1"/>
    </source>
</evidence>
<dbReference type="RefSeq" id="WP_152125386.1">
    <property type="nucleotide sequence ID" value="NZ_WELI01000006.1"/>
</dbReference>
<dbReference type="AlphaFoldDB" id="A0A7J5TXJ9"/>
<keyword evidence="3" id="KW-1185">Reference proteome</keyword>
<accession>A0A7J5TXJ9</accession>
<dbReference type="EMBL" id="WELI01000006">
    <property type="protein sequence ID" value="KAB7729307.1"/>
    <property type="molecule type" value="Genomic_DNA"/>
</dbReference>
<protein>
    <submittedName>
        <fullName evidence="2">Uncharacterized protein</fullName>
    </submittedName>
</protein>
<sequence length="521" mass="56752">MKPDNFSDRIRQKLEGIEPEFREKDWTRMQQVLGHSTPVYAIGTKAGLMAAASMVAVMAFGGVAYQQYRTNQELREEVKTLTQTVKVLRETGPERTAAAAPLPPDTVYLTRDVIRYVAVPVDRVRPGTSAPDKGTPPTEQVAGIATESAANTDAETARTTPDKADWASTPASAENTTNSPTTPYATETTTTSTNRLLGAKTRSDRPNRSSSPTGVSGSQRLNRSDYAAAGKNSGSGINGPTGAGSGQNPYVGAQPTTEANASATGRVVQLEYLASRPFVRDTAYYQEGMARANRRIRRMFGLTAPTPTAVASVIADRSDNDWKVRVGPGANVGWRQWGAGLFGELRLNNHWRIGLGLTALDLQGASFLTDVDYGRRMKQDFRSKFAPGIDPRHDIINIQLSGSAWQVPISLSYRIGLAKGWSLVPSASVALSVSNREETRFTYLRGPRMVEPVTTVWRPAQQMMHAGSVALYLEKNWGDWALQLGSYASTPMSSMPSRLNVTTAGAGARLFYQIDWRKKKQ</sequence>
<proteinExistence type="predicted"/>
<organism evidence="2 3">
    <name type="scientific">Rudanella paleaurantiibacter</name>
    <dbReference type="NCBI Taxonomy" id="2614655"/>
    <lineage>
        <taxon>Bacteria</taxon>
        <taxon>Pseudomonadati</taxon>
        <taxon>Bacteroidota</taxon>
        <taxon>Cytophagia</taxon>
        <taxon>Cytophagales</taxon>
        <taxon>Cytophagaceae</taxon>
        <taxon>Rudanella</taxon>
    </lineage>
</organism>
<evidence type="ECO:0000256" key="1">
    <source>
        <dbReference type="SAM" id="MobiDB-lite"/>
    </source>
</evidence>
<feature type="compositionally biased region" description="Low complexity" evidence="1">
    <location>
        <begin position="175"/>
        <end position="194"/>
    </location>
</feature>
<evidence type="ECO:0000313" key="3">
    <source>
        <dbReference type="Proteomes" id="UP000488299"/>
    </source>
</evidence>
<feature type="compositionally biased region" description="Polar residues" evidence="1">
    <location>
        <begin position="208"/>
        <end position="221"/>
    </location>
</feature>
<gene>
    <name evidence="2" type="ORF">F5984_16890</name>
</gene>
<feature type="region of interest" description="Disordered" evidence="1">
    <location>
        <begin position="124"/>
        <end position="258"/>
    </location>
</feature>